<dbReference type="PANTHER" id="PTHR46300:SF7">
    <property type="entry name" value="P450, PUTATIVE (EUROFUNG)-RELATED"/>
    <property type="match status" value="1"/>
</dbReference>
<evidence type="ECO:0000313" key="11">
    <source>
        <dbReference type="EMBL" id="TFK97141.1"/>
    </source>
</evidence>
<evidence type="ECO:0000256" key="4">
    <source>
        <dbReference type="ARBA" id="ARBA00022617"/>
    </source>
</evidence>
<evidence type="ECO:0000256" key="10">
    <source>
        <dbReference type="RuleBase" id="RU000461"/>
    </source>
</evidence>
<dbReference type="STRING" id="1884261.A0A5C3Q5Q0"/>
<evidence type="ECO:0000256" key="5">
    <source>
        <dbReference type="ARBA" id="ARBA00022723"/>
    </source>
</evidence>
<evidence type="ECO:0000256" key="6">
    <source>
        <dbReference type="ARBA" id="ARBA00023002"/>
    </source>
</evidence>
<comment type="cofactor">
    <cofactor evidence="1 9">
        <name>heme</name>
        <dbReference type="ChEBI" id="CHEBI:30413"/>
    </cofactor>
</comment>
<proteinExistence type="inferred from homology"/>
<evidence type="ECO:0000256" key="9">
    <source>
        <dbReference type="PIRSR" id="PIRSR602401-1"/>
    </source>
</evidence>
<gene>
    <name evidence="11" type="ORF">BDV98DRAFT_574967</name>
</gene>
<reference evidence="11 12" key="1">
    <citation type="journal article" date="2019" name="Nat. Ecol. Evol.">
        <title>Megaphylogeny resolves global patterns of mushroom evolution.</title>
        <authorList>
            <person name="Varga T."/>
            <person name="Krizsan K."/>
            <person name="Foldi C."/>
            <person name="Dima B."/>
            <person name="Sanchez-Garcia M."/>
            <person name="Sanchez-Ramirez S."/>
            <person name="Szollosi G.J."/>
            <person name="Szarkandi J.G."/>
            <person name="Papp V."/>
            <person name="Albert L."/>
            <person name="Andreopoulos W."/>
            <person name="Angelini C."/>
            <person name="Antonin V."/>
            <person name="Barry K.W."/>
            <person name="Bougher N.L."/>
            <person name="Buchanan P."/>
            <person name="Buyck B."/>
            <person name="Bense V."/>
            <person name="Catcheside P."/>
            <person name="Chovatia M."/>
            <person name="Cooper J."/>
            <person name="Damon W."/>
            <person name="Desjardin D."/>
            <person name="Finy P."/>
            <person name="Geml J."/>
            <person name="Haridas S."/>
            <person name="Hughes K."/>
            <person name="Justo A."/>
            <person name="Karasinski D."/>
            <person name="Kautmanova I."/>
            <person name="Kiss B."/>
            <person name="Kocsube S."/>
            <person name="Kotiranta H."/>
            <person name="LaButti K.M."/>
            <person name="Lechner B.E."/>
            <person name="Liimatainen K."/>
            <person name="Lipzen A."/>
            <person name="Lukacs Z."/>
            <person name="Mihaltcheva S."/>
            <person name="Morgado L.N."/>
            <person name="Niskanen T."/>
            <person name="Noordeloos M.E."/>
            <person name="Ohm R.A."/>
            <person name="Ortiz-Santana B."/>
            <person name="Ovrebo C."/>
            <person name="Racz N."/>
            <person name="Riley R."/>
            <person name="Savchenko A."/>
            <person name="Shiryaev A."/>
            <person name="Soop K."/>
            <person name="Spirin V."/>
            <person name="Szebenyi C."/>
            <person name="Tomsovsky M."/>
            <person name="Tulloss R.E."/>
            <person name="Uehling J."/>
            <person name="Grigoriev I.V."/>
            <person name="Vagvolgyi C."/>
            <person name="Papp T."/>
            <person name="Martin F.M."/>
            <person name="Miettinen O."/>
            <person name="Hibbett D.S."/>
            <person name="Nagy L.G."/>
        </authorList>
    </citation>
    <scope>NUCLEOTIDE SEQUENCE [LARGE SCALE GENOMIC DNA]</scope>
    <source>
        <strain evidence="11 12">CBS 309.79</strain>
    </source>
</reference>
<evidence type="ECO:0000313" key="12">
    <source>
        <dbReference type="Proteomes" id="UP000305067"/>
    </source>
</evidence>
<dbReference type="PANTHER" id="PTHR46300">
    <property type="entry name" value="P450, PUTATIVE (EUROFUNG)-RELATED-RELATED"/>
    <property type="match status" value="1"/>
</dbReference>
<dbReference type="OrthoDB" id="2789670at2759"/>
<keyword evidence="8 10" id="KW-0503">Monooxygenase</keyword>
<dbReference type="GO" id="GO:0016705">
    <property type="term" value="F:oxidoreductase activity, acting on paired donors, with incorporation or reduction of molecular oxygen"/>
    <property type="evidence" value="ECO:0007669"/>
    <property type="project" value="InterPro"/>
</dbReference>
<dbReference type="GO" id="GO:0020037">
    <property type="term" value="F:heme binding"/>
    <property type="evidence" value="ECO:0007669"/>
    <property type="project" value="InterPro"/>
</dbReference>
<dbReference type="Proteomes" id="UP000305067">
    <property type="component" value="Unassembled WGS sequence"/>
</dbReference>
<feature type="binding site" description="axial binding residue" evidence="9">
    <location>
        <position position="379"/>
    </location>
    <ligand>
        <name>heme</name>
        <dbReference type="ChEBI" id="CHEBI:30413"/>
    </ligand>
    <ligandPart>
        <name>Fe</name>
        <dbReference type="ChEBI" id="CHEBI:18248"/>
    </ligandPart>
</feature>
<comment type="pathway">
    <text evidence="2">Secondary metabolite biosynthesis.</text>
</comment>
<dbReference type="SUPFAM" id="SSF48264">
    <property type="entry name" value="Cytochrome P450"/>
    <property type="match status" value="1"/>
</dbReference>
<name>A0A5C3Q5Q0_9AGAR</name>
<dbReference type="InterPro" id="IPR002401">
    <property type="entry name" value="Cyt_P450_E_grp-I"/>
</dbReference>
<keyword evidence="7 9" id="KW-0408">Iron</keyword>
<evidence type="ECO:0000256" key="1">
    <source>
        <dbReference type="ARBA" id="ARBA00001971"/>
    </source>
</evidence>
<keyword evidence="5 9" id="KW-0479">Metal-binding</keyword>
<dbReference type="Gene3D" id="1.10.630.10">
    <property type="entry name" value="Cytochrome P450"/>
    <property type="match status" value="1"/>
</dbReference>
<dbReference type="AlphaFoldDB" id="A0A5C3Q5Q0"/>
<accession>A0A5C3Q5Q0</accession>
<dbReference type="GO" id="GO:0005506">
    <property type="term" value="F:iron ion binding"/>
    <property type="evidence" value="ECO:0007669"/>
    <property type="project" value="InterPro"/>
</dbReference>
<evidence type="ECO:0000256" key="2">
    <source>
        <dbReference type="ARBA" id="ARBA00005179"/>
    </source>
</evidence>
<dbReference type="GO" id="GO:0004497">
    <property type="term" value="F:monooxygenase activity"/>
    <property type="evidence" value="ECO:0007669"/>
    <property type="project" value="UniProtKB-KW"/>
</dbReference>
<dbReference type="PRINTS" id="PR00463">
    <property type="entry name" value="EP450I"/>
</dbReference>
<evidence type="ECO:0000256" key="8">
    <source>
        <dbReference type="ARBA" id="ARBA00023033"/>
    </source>
</evidence>
<dbReference type="CDD" id="cd11065">
    <property type="entry name" value="CYP64-like"/>
    <property type="match status" value="1"/>
</dbReference>
<evidence type="ECO:0000256" key="3">
    <source>
        <dbReference type="ARBA" id="ARBA00010617"/>
    </source>
</evidence>
<dbReference type="InterPro" id="IPR050364">
    <property type="entry name" value="Cytochrome_P450_fung"/>
</dbReference>
<keyword evidence="6 10" id="KW-0560">Oxidoreductase</keyword>
<dbReference type="EMBL" id="ML178850">
    <property type="protein sequence ID" value="TFK97141.1"/>
    <property type="molecule type" value="Genomic_DNA"/>
</dbReference>
<dbReference type="InterPro" id="IPR017972">
    <property type="entry name" value="Cyt_P450_CS"/>
</dbReference>
<comment type="similarity">
    <text evidence="3 10">Belongs to the cytochrome P450 family.</text>
</comment>
<dbReference type="Pfam" id="PF00067">
    <property type="entry name" value="p450"/>
    <property type="match status" value="1"/>
</dbReference>
<evidence type="ECO:0000256" key="7">
    <source>
        <dbReference type="ARBA" id="ARBA00023004"/>
    </source>
</evidence>
<dbReference type="PROSITE" id="PS00086">
    <property type="entry name" value="CYTOCHROME_P450"/>
    <property type="match status" value="1"/>
</dbReference>
<dbReference type="InterPro" id="IPR036396">
    <property type="entry name" value="Cyt_P450_sf"/>
</dbReference>
<sequence>MGQPFIILNSTTVAEELLTKRSGNYSDRPYSTLIHDLAGYEKWHIALLPYSNRWRAHRKHFHSSFRIREVEASREMILETTQEFLNQLESTSASPERFRGHIRSYTNKLITKFVYGHDQPMATQDPLISLLDETFDEFNENVFSKLFLVDVMPFLKHVPVSWPGAQFKRMALAHRSKLYYIMDRMYERLMSTITEGTAAPCVVTRSIDEAQQSDSSGTLSAEREQVIKGNAMISYVAGTDTSASILANFFLGMSMYPGFQKMAQKELDQITGTTRLPDFEDKPHLPFVTTVFLESLRWNAPAPVGVPHRAMREDLYEGMRIPAGAVVIGNISAMLHEAQHFEHPYEFNPNRFLVDAKGEIRQDLEALVMDVFGFGRRICPGRHLAMNSIWITIARVLATFDIAKALDKEGDEIEPQARFTVGITSHPVPFGCRITPRNGDVLAG</sequence>
<dbReference type="InterPro" id="IPR001128">
    <property type="entry name" value="Cyt_P450"/>
</dbReference>
<organism evidence="11 12">
    <name type="scientific">Pterulicium gracile</name>
    <dbReference type="NCBI Taxonomy" id="1884261"/>
    <lineage>
        <taxon>Eukaryota</taxon>
        <taxon>Fungi</taxon>
        <taxon>Dikarya</taxon>
        <taxon>Basidiomycota</taxon>
        <taxon>Agaricomycotina</taxon>
        <taxon>Agaricomycetes</taxon>
        <taxon>Agaricomycetidae</taxon>
        <taxon>Agaricales</taxon>
        <taxon>Pleurotineae</taxon>
        <taxon>Pterulaceae</taxon>
        <taxon>Pterulicium</taxon>
    </lineage>
</organism>
<protein>
    <submittedName>
        <fullName evidence="11">Cytochrome P450</fullName>
    </submittedName>
</protein>
<keyword evidence="4 9" id="KW-0349">Heme</keyword>
<keyword evidence="12" id="KW-1185">Reference proteome</keyword>